<dbReference type="Proteomes" id="UP000192666">
    <property type="component" value="Unassembled WGS sequence"/>
</dbReference>
<sequence length="365" mass="39609">MARSGAPVKPRIAQAKAVKPIRTLKKAKSHRVRNVICGFLAGILSIAALLGTVSHILPAEIQAWPYVPIIVSLVPWFAVLAVIALVCGIVSKRTMSVLLAIAAIALQVWWQYPFFYNETKLPRAAIAAVSGASANTQDGYARLMTCNVFKGRADAQEIVDVVRSERVEVLALQETTDAFVDELNKAGIGDLLPYAQVASSDGVYGNGLWSASPLGDPADDDVDSSASFMPGATVAFNDGQTQIRFVSVHTTSPTDGYWQQWKRSLDELGRLRYDTSRRYVFMGDFNATDDHTPFRNFLGTRFTDAAKQAAGGLVFTWPANIDYVPTFAGIDHIVLDSGMLAGRVKSLKIDGSDHKALLATVQFDV</sequence>
<keyword evidence="3" id="KW-0378">Hydrolase</keyword>
<evidence type="ECO:0000256" key="1">
    <source>
        <dbReference type="SAM" id="Phobius"/>
    </source>
</evidence>
<keyword evidence="3" id="KW-0255">Endonuclease</keyword>
<keyword evidence="1" id="KW-0472">Membrane</keyword>
<evidence type="ECO:0000259" key="2">
    <source>
        <dbReference type="Pfam" id="PF03372"/>
    </source>
</evidence>
<dbReference type="Pfam" id="PF03372">
    <property type="entry name" value="Exo_endo_phos"/>
    <property type="match status" value="1"/>
</dbReference>
<feature type="transmembrane region" description="Helical" evidence="1">
    <location>
        <begin position="63"/>
        <end position="90"/>
    </location>
</feature>
<feature type="transmembrane region" description="Helical" evidence="1">
    <location>
        <begin position="97"/>
        <end position="116"/>
    </location>
</feature>
<evidence type="ECO:0000313" key="3">
    <source>
        <dbReference type="EMBL" id="OQM49963.1"/>
    </source>
</evidence>
<keyword evidence="1" id="KW-1133">Transmembrane helix</keyword>
<dbReference type="GO" id="GO:0004519">
    <property type="term" value="F:endonuclease activity"/>
    <property type="evidence" value="ECO:0007669"/>
    <property type="project" value="UniProtKB-KW"/>
</dbReference>
<evidence type="ECO:0000313" key="4">
    <source>
        <dbReference type="Proteomes" id="UP000192666"/>
    </source>
</evidence>
<dbReference type="RefSeq" id="WP_080788879.1">
    <property type="nucleotide sequence ID" value="NZ_NAQA01000005.1"/>
</dbReference>
<keyword evidence="3" id="KW-0540">Nuclease</keyword>
<dbReference type="AlphaFoldDB" id="A0A1V8PN76"/>
<dbReference type="InterPro" id="IPR036691">
    <property type="entry name" value="Endo/exonu/phosph_ase_sf"/>
</dbReference>
<reference evidence="3 4" key="1">
    <citation type="submission" date="2017-03" db="EMBL/GenBank/DDBJ databases">
        <title>Maternal inheritance of bifidobacteria.</title>
        <authorList>
            <person name="Lugli G.A."/>
            <person name="Duranti S."/>
            <person name="Milani C."/>
            <person name="Mancabelli L."/>
        </authorList>
    </citation>
    <scope>NUCLEOTIDE SEQUENCE [LARGE SCALE GENOMIC DNA]</scope>
    <source>
        <strain evidence="3 4">1899B</strain>
    </source>
</reference>
<organism evidence="3 4">
    <name type="scientific">Bifidobacterium catenulatum</name>
    <dbReference type="NCBI Taxonomy" id="1686"/>
    <lineage>
        <taxon>Bacteria</taxon>
        <taxon>Bacillati</taxon>
        <taxon>Actinomycetota</taxon>
        <taxon>Actinomycetes</taxon>
        <taxon>Bifidobacteriales</taxon>
        <taxon>Bifidobacteriaceae</taxon>
        <taxon>Bifidobacterium</taxon>
    </lineage>
</organism>
<dbReference type="Gene3D" id="3.60.10.10">
    <property type="entry name" value="Endonuclease/exonuclease/phosphatase"/>
    <property type="match status" value="1"/>
</dbReference>
<feature type="domain" description="Endonuclease/exonuclease/phosphatase" evidence="2">
    <location>
        <begin position="144"/>
        <end position="354"/>
    </location>
</feature>
<proteinExistence type="predicted"/>
<dbReference type="EMBL" id="NAQA01000005">
    <property type="protein sequence ID" value="OQM49963.1"/>
    <property type="molecule type" value="Genomic_DNA"/>
</dbReference>
<dbReference type="SUPFAM" id="SSF56219">
    <property type="entry name" value="DNase I-like"/>
    <property type="match status" value="1"/>
</dbReference>
<dbReference type="InterPro" id="IPR005135">
    <property type="entry name" value="Endo/exonuclease/phosphatase"/>
</dbReference>
<feature type="transmembrane region" description="Helical" evidence="1">
    <location>
        <begin position="35"/>
        <end position="57"/>
    </location>
</feature>
<comment type="caution">
    <text evidence="3">The sequence shown here is derived from an EMBL/GenBank/DDBJ whole genome shotgun (WGS) entry which is preliminary data.</text>
</comment>
<accession>A0A1V8PN76</accession>
<gene>
    <name evidence="3" type="ORF">B5782_1404</name>
</gene>
<protein>
    <submittedName>
        <fullName evidence="3">Endonuclease</fullName>
    </submittedName>
</protein>
<keyword evidence="1" id="KW-0812">Transmembrane</keyword>
<name>A0A1V8PN76_9BIFI</name>